<dbReference type="Proteomes" id="UP000215914">
    <property type="component" value="Chromosome 16"/>
</dbReference>
<dbReference type="AlphaFoldDB" id="A0A251S1R5"/>
<evidence type="ECO:0000313" key="2">
    <source>
        <dbReference type="Proteomes" id="UP000215914"/>
    </source>
</evidence>
<keyword evidence="2" id="KW-1185">Reference proteome</keyword>
<evidence type="ECO:0000313" key="1">
    <source>
        <dbReference type="EMBL" id="OTF92403.1"/>
    </source>
</evidence>
<name>A0A251S1R5_HELAN</name>
<accession>A0A251S1R5</accession>
<dbReference type="EMBL" id="CM007905">
    <property type="protein sequence ID" value="OTF92403.1"/>
    <property type="molecule type" value="Genomic_DNA"/>
</dbReference>
<proteinExistence type="predicted"/>
<sequence>MWLAILSDAHKGLVHQLWHKRGVKNDISNTFLGMKHLLAHMLRGSNGIRHMYACTNRTRIQ</sequence>
<reference evidence="2" key="1">
    <citation type="journal article" date="2017" name="Nature">
        <title>The sunflower genome provides insights into oil metabolism, flowering and Asterid evolution.</title>
        <authorList>
            <person name="Badouin H."/>
            <person name="Gouzy J."/>
            <person name="Grassa C.J."/>
            <person name="Murat F."/>
            <person name="Staton S.E."/>
            <person name="Cottret L."/>
            <person name="Lelandais-Briere C."/>
            <person name="Owens G.L."/>
            <person name="Carrere S."/>
            <person name="Mayjonade B."/>
            <person name="Legrand L."/>
            <person name="Gill N."/>
            <person name="Kane N.C."/>
            <person name="Bowers J.E."/>
            <person name="Hubner S."/>
            <person name="Bellec A."/>
            <person name="Berard A."/>
            <person name="Berges H."/>
            <person name="Blanchet N."/>
            <person name="Boniface M.C."/>
            <person name="Brunel D."/>
            <person name="Catrice O."/>
            <person name="Chaidir N."/>
            <person name="Claudel C."/>
            <person name="Donnadieu C."/>
            <person name="Faraut T."/>
            <person name="Fievet G."/>
            <person name="Helmstetter N."/>
            <person name="King M."/>
            <person name="Knapp S.J."/>
            <person name="Lai Z."/>
            <person name="Le Paslier M.C."/>
            <person name="Lippi Y."/>
            <person name="Lorenzon L."/>
            <person name="Mandel J.R."/>
            <person name="Marage G."/>
            <person name="Marchand G."/>
            <person name="Marquand E."/>
            <person name="Bret-Mestries E."/>
            <person name="Morien E."/>
            <person name="Nambeesan S."/>
            <person name="Nguyen T."/>
            <person name="Pegot-Espagnet P."/>
            <person name="Pouilly N."/>
            <person name="Raftis F."/>
            <person name="Sallet E."/>
            <person name="Schiex T."/>
            <person name="Thomas J."/>
            <person name="Vandecasteele C."/>
            <person name="Vares D."/>
            <person name="Vear F."/>
            <person name="Vautrin S."/>
            <person name="Crespi M."/>
            <person name="Mangin B."/>
            <person name="Burke J.M."/>
            <person name="Salse J."/>
            <person name="Munos S."/>
            <person name="Vincourt P."/>
            <person name="Rieseberg L.H."/>
            <person name="Langlade N.B."/>
        </authorList>
    </citation>
    <scope>NUCLEOTIDE SEQUENCE [LARGE SCALE GENOMIC DNA]</scope>
    <source>
        <strain evidence="2">cv. SF193</strain>
    </source>
</reference>
<gene>
    <name evidence="1" type="ORF">HannXRQ_Chr16g0521481</name>
</gene>
<organism evidence="1 2">
    <name type="scientific">Helianthus annuus</name>
    <name type="common">Common sunflower</name>
    <dbReference type="NCBI Taxonomy" id="4232"/>
    <lineage>
        <taxon>Eukaryota</taxon>
        <taxon>Viridiplantae</taxon>
        <taxon>Streptophyta</taxon>
        <taxon>Embryophyta</taxon>
        <taxon>Tracheophyta</taxon>
        <taxon>Spermatophyta</taxon>
        <taxon>Magnoliopsida</taxon>
        <taxon>eudicotyledons</taxon>
        <taxon>Gunneridae</taxon>
        <taxon>Pentapetalae</taxon>
        <taxon>asterids</taxon>
        <taxon>campanulids</taxon>
        <taxon>Asterales</taxon>
        <taxon>Asteraceae</taxon>
        <taxon>Asteroideae</taxon>
        <taxon>Heliantheae alliance</taxon>
        <taxon>Heliantheae</taxon>
        <taxon>Helianthus</taxon>
    </lineage>
</organism>
<protein>
    <submittedName>
        <fullName evidence="1">Uncharacterized protein</fullName>
    </submittedName>
</protein>
<dbReference type="InParanoid" id="A0A251S1R5"/>